<gene>
    <name evidence="4" type="ORF">CHS0354_017387</name>
</gene>
<evidence type="ECO:0000313" key="4">
    <source>
        <dbReference type="EMBL" id="KAK3603666.1"/>
    </source>
</evidence>
<reference evidence="4" key="2">
    <citation type="journal article" date="2021" name="Genome Biol. Evol.">
        <title>Developing a high-quality reference genome for a parasitic bivalve with doubly uniparental inheritance (Bivalvia: Unionida).</title>
        <authorList>
            <person name="Smith C.H."/>
        </authorList>
    </citation>
    <scope>NUCLEOTIDE SEQUENCE</scope>
    <source>
        <strain evidence="4">CHS0354</strain>
        <tissue evidence="4">Mantle</tissue>
    </source>
</reference>
<evidence type="ECO:0000313" key="5">
    <source>
        <dbReference type="Proteomes" id="UP001195483"/>
    </source>
</evidence>
<dbReference type="InterPro" id="IPR017983">
    <property type="entry name" value="GPCR_2_secretin-like_CS"/>
</dbReference>
<keyword evidence="1" id="KW-0732">Signal</keyword>
<dbReference type="PROSITE" id="PS50227">
    <property type="entry name" value="G_PROTEIN_RECEP_F2_3"/>
    <property type="match status" value="1"/>
</dbReference>
<organism evidence="4 5">
    <name type="scientific">Potamilus streckersoni</name>
    <dbReference type="NCBI Taxonomy" id="2493646"/>
    <lineage>
        <taxon>Eukaryota</taxon>
        <taxon>Metazoa</taxon>
        <taxon>Spiralia</taxon>
        <taxon>Lophotrochozoa</taxon>
        <taxon>Mollusca</taxon>
        <taxon>Bivalvia</taxon>
        <taxon>Autobranchia</taxon>
        <taxon>Heteroconchia</taxon>
        <taxon>Palaeoheterodonta</taxon>
        <taxon>Unionida</taxon>
        <taxon>Unionoidea</taxon>
        <taxon>Unionidae</taxon>
        <taxon>Ambleminae</taxon>
        <taxon>Lampsilini</taxon>
        <taxon>Potamilus</taxon>
    </lineage>
</organism>
<evidence type="ECO:0000259" key="3">
    <source>
        <dbReference type="PROSITE" id="PS50227"/>
    </source>
</evidence>
<evidence type="ECO:0000256" key="1">
    <source>
        <dbReference type="ARBA" id="ARBA00022729"/>
    </source>
</evidence>
<name>A0AAE0T4M4_9BIVA</name>
<protein>
    <recommendedName>
        <fullName evidence="3">G-protein coupled receptors family 2 profile 1 domain-containing protein</fullName>
    </recommendedName>
</protein>
<sequence>MENGITVSNTKWKMELPLSNTKSKSPLTLRTVSAYSNLNPQQKFVMEMENLNKTSIAYLSGTMTEPPRTNFHTILQQLFDALKRECYERLERWPLPTGDGMYCVRTVDLFGGCWNDTPAGSVAAIQCPELPRFNTKEYAYKECNHNGTWFINWTTGREWANYSACYGHDKLGFEKCLGFDVETAATLLKPRSTASAALLPFVF</sequence>
<evidence type="ECO:0000256" key="2">
    <source>
        <dbReference type="ARBA" id="ARBA00023157"/>
    </source>
</evidence>
<dbReference type="GO" id="GO:0007188">
    <property type="term" value="P:adenylate cyclase-modulating G protein-coupled receptor signaling pathway"/>
    <property type="evidence" value="ECO:0007669"/>
    <property type="project" value="TreeGrafter"/>
</dbReference>
<dbReference type="GO" id="GO:0004948">
    <property type="term" value="F:calcitonin receptor activity"/>
    <property type="evidence" value="ECO:0007669"/>
    <property type="project" value="InterPro"/>
</dbReference>
<dbReference type="InterPro" id="IPR001879">
    <property type="entry name" value="GPCR_2_extracellular_dom"/>
</dbReference>
<dbReference type="SMART" id="SM00008">
    <property type="entry name" value="HormR"/>
    <property type="match status" value="1"/>
</dbReference>
<dbReference type="AlphaFoldDB" id="A0AAE0T4M4"/>
<accession>A0AAE0T4M4</accession>
<dbReference type="GO" id="GO:0005886">
    <property type="term" value="C:plasma membrane"/>
    <property type="evidence" value="ECO:0007669"/>
    <property type="project" value="TreeGrafter"/>
</dbReference>
<dbReference type="SUPFAM" id="SSF111418">
    <property type="entry name" value="Hormone receptor domain"/>
    <property type="match status" value="1"/>
</dbReference>
<feature type="domain" description="G-protein coupled receptors family 2 profile 1" evidence="3">
    <location>
        <begin position="85"/>
        <end position="169"/>
    </location>
</feature>
<dbReference type="InterPro" id="IPR003287">
    <property type="entry name" value="GPCR_2_calcitonin_rcpt_fam"/>
</dbReference>
<reference evidence="4" key="1">
    <citation type="journal article" date="2021" name="Genome Biol. Evol.">
        <title>A High-Quality Reference Genome for a Parasitic Bivalve with Doubly Uniparental Inheritance (Bivalvia: Unionida).</title>
        <authorList>
            <person name="Smith C.H."/>
        </authorList>
    </citation>
    <scope>NUCLEOTIDE SEQUENCE</scope>
    <source>
        <strain evidence="4">CHS0354</strain>
    </source>
</reference>
<keyword evidence="2" id="KW-1015">Disulfide bond</keyword>
<reference evidence="4" key="3">
    <citation type="submission" date="2023-05" db="EMBL/GenBank/DDBJ databases">
        <authorList>
            <person name="Smith C.H."/>
        </authorList>
    </citation>
    <scope>NUCLEOTIDE SEQUENCE</scope>
    <source>
        <strain evidence="4">CHS0354</strain>
        <tissue evidence="4">Mantle</tissue>
    </source>
</reference>
<dbReference type="InterPro" id="IPR050332">
    <property type="entry name" value="GPCR_2"/>
</dbReference>
<dbReference type="Proteomes" id="UP001195483">
    <property type="component" value="Unassembled WGS sequence"/>
</dbReference>
<comment type="caution">
    <text evidence="4">The sequence shown here is derived from an EMBL/GenBank/DDBJ whole genome shotgun (WGS) entry which is preliminary data.</text>
</comment>
<dbReference type="PANTHER" id="PTHR45620">
    <property type="entry name" value="PDF RECEPTOR-LIKE PROTEIN-RELATED"/>
    <property type="match status" value="1"/>
</dbReference>
<keyword evidence="5" id="KW-1185">Reference proteome</keyword>
<dbReference type="Gene3D" id="4.10.1240.10">
    <property type="entry name" value="GPCR, family 2, extracellular hormone receptor domain"/>
    <property type="match status" value="1"/>
</dbReference>
<dbReference type="PROSITE" id="PS00649">
    <property type="entry name" value="G_PROTEIN_RECEP_F2_1"/>
    <property type="match status" value="1"/>
</dbReference>
<dbReference type="Pfam" id="PF02793">
    <property type="entry name" value="HRM"/>
    <property type="match status" value="1"/>
</dbReference>
<proteinExistence type="predicted"/>
<dbReference type="EMBL" id="JAEAOA010001069">
    <property type="protein sequence ID" value="KAK3603666.1"/>
    <property type="molecule type" value="Genomic_DNA"/>
</dbReference>
<dbReference type="InterPro" id="IPR036445">
    <property type="entry name" value="GPCR_2_extracell_dom_sf"/>
</dbReference>
<dbReference type="PRINTS" id="PR01350">
    <property type="entry name" value="CTRFAMILY"/>
</dbReference>